<name>A0ABV5KP84_9BACL</name>
<dbReference type="EMBL" id="JBHMDO010000017">
    <property type="protein sequence ID" value="MFB9326188.1"/>
    <property type="molecule type" value="Genomic_DNA"/>
</dbReference>
<comment type="caution">
    <text evidence="1">The sequence shown here is derived from an EMBL/GenBank/DDBJ whole genome shotgun (WGS) entry which is preliminary data.</text>
</comment>
<proteinExistence type="predicted"/>
<protein>
    <submittedName>
        <fullName evidence="1">Uncharacterized protein</fullName>
    </submittedName>
</protein>
<gene>
    <name evidence="1" type="ORF">ACFFSY_09715</name>
</gene>
<organism evidence="1 2">
    <name type="scientific">Paenibacillus aurantiacus</name>
    <dbReference type="NCBI Taxonomy" id="1936118"/>
    <lineage>
        <taxon>Bacteria</taxon>
        <taxon>Bacillati</taxon>
        <taxon>Bacillota</taxon>
        <taxon>Bacilli</taxon>
        <taxon>Bacillales</taxon>
        <taxon>Paenibacillaceae</taxon>
        <taxon>Paenibacillus</taxon>
    </lineage>
</organism>
<evidence type="ECO:0000313" key="2">
    <source>
        <dbReference type="Proteomes" id="UP001589747"/>
    </source>
</evidence>
<accession>A0ABV5KP84</accession>
<keyword evidence="2" id="KW-1185">Reference proteome</keyword>
<sequence length="120" mass="13771">MRASSSTIMNRLRDTGYIDAKLKALSYDHESHVVRMMYGDPTSDDNDTIVTFRNYFSANFNTWLEGITGTIPSKPGDSDFFIHDILIQDVEINGFQLYRCLMEIPMMDCTITCLRIEIIS</sequence>
<reference evidence="1 2" key="1">
    <citation type="submission" date="2024-09" db="EMBL/GenBank/DDBJ databases">
        <authorList>
            <person name="Sun Q."/>
            <person name="Mori K."/>
        </authorList>
    </citation>
    <scope>NUCLEOTIDE SEQUENCE [LARGE SCALE GENOMIC DNA]</scope>
    <source>
        <strain evidence="1 2">TISTR 2452</strain>
    </source>
</reference>
<evidence type="ECO:0000313" key="1">
    <source>
        <dbReference type="EMBL" id="MFB9326188.1"/>
    </source>
</evidence>
<dbReference type="Proteomes" id="UP001589747">
    <property type="component" value="Unassembled WGS sequence"/>
</dbReference>
<dbReference type="RefSeq" id="WP_377493236.1">
    <property type="nucleotide sequence ID" value="NZ_JBHMDO010000017.1"/>
</dbReference>